<evidence type="ECO:0000313" key="1">
    <source>
        <dbReference type="EMBL" id="AFA44622.1"/>
    </source>
</evidence>
<reference evidence="1 2" key="1">
    <citation type="journal article" date="2012" name="J. Virol.">
        <title>Genome of Klebsiella sp.-Infecting Bacteriophage vB_KleM_RaK2.</title>
        <authorList>
            <person name="Simoliunas E."/>
            <person name="Kaliniene L."/>
            <person name="Truncaite L."/>
            <person name="Klausa V."/>
            <person name="Zajanckauskaite A."/>
            <person name="Meskys R."/>
        </authorList>
    </citation>
    <scope>NUCLEOTIDE SEQUENCE [LARGE SCALE GENOMIC DNA]</scope>
</reference>
<dbReference type="OrthoDB" id="28090at10239"/>
<accession>H6X4F6</accession>
<dbReference type="KEGG" id="vg:14012937"/>
<dbReference type="GeneID" id="14012937"/>
<dbReference type="EMBL" id="JQ513383">
    <property type="protein sequence ID" value="AFA44622.1"/>
    <property type="molecule type" value="Genomic_DNA"/>
</dbReference>
<dbReference type="Proteomes" id="UP000007524">
    <property type="component" value="Segment"/>
</dbReference>
<protein>
    <submittedName>
        <fullName evidence="1">Uncharacterized protein</fullName>
    </submittedName>
</protein>
<gene>
    <name evidence="1" type="ORF">RaK2_00349</name>
</gene>
<dbReference type="RefSeq" id="YP_007007504.1">
    <property type="nucleotide sequence ID" value="NC_019526.1"/>
</dbReference>
<organism evidence="1 2">
    <name type="scientific">Klebsiella phage vB_KleM_RaK2</name>
    <dbReference type="NCBI Taxonomy" id="1147094"/>
    <lineage>
        <taxon>Viruses</taxon>
        <taxon>Duplodnaviria</taxon>
        <taxon>Heunggongvirae</taxon>
        <taxon>Uroviricota</taxon>
        <taxon>Caudoviricetes</taxon>
        <taxon>Alcyoneusvirus</taxon>
        <taxon>Alcyoneusvirus RaK2</taxon>
    </lineage>
</organism>
<proteinExistence type="predicted"/>
<name>H6X4F6_9CAUD</name>
<keyword evidence="2" id="KW-1185">Reference proteome</keyword>
<evidence type="ECO:0000313" key="2">
    <source>
        <dbReference type="Proteomes" id="UP000007524"/>
    </source>
</evidence>
<sequence>MIQCELSVLITLFYMLGQKKQDISGDNALLYQSLDQWQRSELSNAWAKGYNDSTAK</sequence>